<dbReference type="Proteomes" id="UP001447516">
    <property type="component" value="Unassembled WGS sequence"/>
</dbReference>
<dbReference type="InterPro" id="IPR011009">
    <property type="entry name" value="Kinase-like_dom_sf"/>
</dbReference>
<accession>A0ABV0AZS4</accession>
<dbReference type="InterPro" id="IPR017441">
    <property type="entry name" value="Protein_kinase_ATP_BS"/>
</dbReference>
<feature type="domain" description="Protein kinase" evidence="8">
    <location>
        <begin position="8"/>
        <end position="267"/>
    </location>
</feature>
<evidence type="ECO:0000259" key="8">
    <source>
        <dbReference type="PROSITE" id="PS50011"/>
    </source>
</evidence>
<name>A0ABV0AZS4_9ACTN</name>
<dbReference type="SUPFAM" id="SSF56112">
    <property type="entry name" value="Protein kinase-like (PK-like)"/>
    <property type="match status" value="1"/>
</dbReference>
<keyword evidence="2" id="KW-0723">Serine/threonine-protein kinase</keyword>
<dbReference type="EC" id="2.7.11.1" evidence="1"/>
<evidence type="ECO:0000256" key="5">
    <source>
        <dbReference type="ARBA" id="ARBA00022777"/>
    </source>
</evidence>
<dbReference type="InterPro" id="IPR008271">
    <property type="entry name" value="Ser/Thr_kinase_AS"/>
</dbReference>
<keyword evidence="3 9" id="KW-0808">Transferase</keyword>
<evidence type="ECO:0000256" key="1">
    <source>
        <dbReference type="ARBA" id="ARBA00012513"/>
    </source>
</evidence>
<dbReference type="InterPro" id="IPR000719">
    <property type="entry name" value="Prot_kinase_dom"/>
</dbReference>
<dbReference type="PANTHER" id="PTHR43289">
    <property type="entry name" value="MITOGEN-ACTIVATED PROTEIN KINASE KINASE KINASE 20-RELATED"/>
    <property type="match status" value="1"/>
</dbReference>
<dbReference type="PROSITE" id="PS00107">
    <property type="entry name" value="PROTEIN_KINASE_ATP"/>
    <property type="match status" value="1"/>
</dbReference>
<evidence type="ECO:0000256" key="4">
    <source>
        <dbReference type="ARBA" id="ARBA00022741"/>
    </source>
</evidence>
<dbReference type="PANTHER" id="PTHR43289:SF6">
    <property type="entry name" value="SERINE_THREONINE-PROTEIN KINASE NEKL-3"/>
    <property type="match status" value="1"/>
</dbReference>
<keyword evidence="6 7" id="KW-0067">ATP-binding</keyword>
<evidence type="ECO:0000313" key="9">
    <source>
        <dbReference type="EMBL" id="MEN3540763.1"/>
    </source>
</evidence>
<protein>
    <recommendedName>
        <fullName evidence="1">non-specific serine/threonine protein kinase</fullName>
        <ecNumber evidence="1">2.7.11.1</ecNumber>
    </recommendedName>
</protein>
<comment type="caution">
    <text evidence="9">The sequence shown here is derived from an EMBL/GenBank/DDBJ whole genome shotgun (WGS) entry which is preliminary data.</text>
</comment>
<dbReference type="Pfam" id="PF00069">
    <property type="entry name" value="Pkinase"/>
    <property type="match status" value="1"/>
</dbReference>
<dbReference type="SMART" id="SM00220">
    <property type="entry name" value="S_TKc"/>
    <property type="match status" value="1"/>
</dbReference>
<dbReference type="PROSITE" id="PS50011">
    <property type="entry name" value="PROTEIN_KINASE_DOM"/>
    <property type="match status" value="1"/>
</dbReference>
<keyword evidence="4 7" id="KW-0547">Nucleotide-binding</keyword>
<reference evidence="9 10" key="1">
    <citation type="submission" date="2024-05" db="EMBL/GenBank/DDBJ databases">
        <title>Microbispora sp.ZYX-F-249.</title>
        <authorList>
            <person name="Xie H."/>
        </authorList>
    </citation>
    <scope>NUCLEOTIDE SEQUENCE [LARGE SCALE GENOMIC DNA]</scope>
    <source>
        <strain evidence="9 10">ZYX-F-249</strain>
    </source>
</reference>
<evidence type="ECO:0000256" key="7">
    <source>
        <dbReference type="PROSITE-ProRule" id="PRU10141"/>
    </source>
</evidence>
<keyword evidence="10" id="KW-1185">Reference proteome</keyword>
<evidence type="ECO:0000256" key="2">
    <source>
        <dbReference type="ARBA" id="ARBA00022527"/>
    </source>
</evidence>
<sequence length="300" mass="32712">MRTIADRYRVTSPIGRGGMGEVWEGTDLRLNRPVAIKLINGADLAAEKEARRRFNREARITARLRHPGVPVVYDFGDDGDLYMVMEALRGDSIGKLKDEAGSLPVPWAAFICAQVCAVLAAAHEAGLLHRDVKPENLVLCRDGAVKVIDFGVAASLGAGEFSRITQTGQVPGTARYMAPELIDGADASRASDLYTVGCVLYELLTGDRPYQSRDLLREIARSREEDPPPMAGVPAELEELTRRLLAKDPAHRPSDATAVYRSLLPWISDLRPLPGWVAPDLSSDPAHMYTMVISSLGAVR</sequence>
<dbReference type="RefSeq" id="WP_346230610.1">
    <property type="nucleotide sequence ID" value="NZ_JBDJAW010000059.1"/>
</dbReference>
<dbReference type="GO" id="GO:0004674">
    <property type="term" value="F:protein serine/threonine kinase activity"/>
    <property type="evidence" value="ECO:0007669"/>
    <property type="project" value="UniProtKB-EC"/>
</dbReference>
<proteinExistence type="predicted"/>
<organism evidence="9 10">
    <name type="scientific">Microbispora maris</name>
    <dbReference type="NCBI Taxonomy" id="3144104"/>
    <lineage>
        <taxon>Bacteria</taxon>
        <taxon>Bacillati</taxon>
        <taxon>Actinomycetota</taxon>
        <taxon>Actinomycetes</taxon>
        <taxon>Streptosporangiales</taxon>
        <taxon>Streptosporangiaceae</taxon>
        <taxon>Microbispora</taxon>
    </lineage>
</organism>
<dbReference type="EMBL" id="JBDJAW010000059">
    <property type="protein sequence ID" value="MEN3540763.1"/>
    <property type="molecule type" value="Genomic_DNA"/>
</dbReference>
<dbReference type="Gene3D" id="1.10.510.10">
    <property type="entry name" value="Transferase(Phosphotransferase) domain 1"/>
    <property type="match status" value="1"/>
</dbReference>
<dbReference type="PROSITE" id="PS00108">
    <property type="entry name" value="PROTEIN_KINASE_ST"/>
    <property type="match status" value="1"/>
</dbReference>
<feature type="binding site" evidence="7">
    <location>
        <position position="37"/>
    </location>
    <ligand>
        <name>ATP</name>
        <dbReference type="ChEBI" id="CHEBI:30616"/>
    </ligand>
</feature>
<gene>
    <name evidence="9" type="ORF">AAH991_37010</name>
</gene>
<keyword evidence="5 9" id="KW-0418">Kinase</keyword>
<dbReference type="CDD" id="cd14014">
    <property type="entry name" value="STKc_PknB_like"/>
    <property type="match status" value="1"/>
</dbReference>
<evidence type="ECO:0000313" key="10">
    <source>
        <dbReference type="Proteomes" id="UP001447516"/>
    </source>
</evidence>
<dbReference type="Gene3D" id="3.30.200.20">
    <property type="entry name" value="Phosphorylase Kinase, domain 1"/>
    <property type="match status" value="1"/>
</dbReference>
<evidence type="ECO:0000256" key="6">
    <source>
        <dbReference type="ARBA" id="ARBA00022840"/>
    </source>
</evidence>
<evidence type="ECO:0000256" key="3">
    <source>
        <dbReference type="ARBA" id="ARBA00022679"/>
    </source>
</evidence>